<dbReference type="VEuPathDB" id="TriTrypDB:BSAL_35505c"/>
<dbReference type="Proteomes" id="UP000051952">
    <property type="component" value="Unassembled WGS sequence"/>
</dbReference>
<sequence length="166" mass="18023">MVLALCVLVLQPYSSRFDNTNNIVQCTSTAIVAILAAALPSGHDAANDAANVVVILQTTLLALGAAIEIAHDVFASVRCFGSPTFQNTATQRVNARTNFDRKARSLNAPFEFAYPFRGIVQSDTKEGKHPRRSSVEQEEVLLELLTFICSETSQTSSYFPFSPLPA</sequence>
<name>A0A0S4JRT6_BODSA</name>
<reference evidence="2" key="1">
    <citation type="submission" date="2015-09" db="EMBL/GenBank/DDBJ databases">
        <authorList>
            <consortium name="Pathogen Informatics"/>
        </authorList>
    </citation>
    <scope>NUCLEOTIDE SEQUENCE [LARGE SCALE GENOMIC DNA]</scope>
    <source>
        <strain evidence="2">Lake Konstanz</strain>
    </source>
</reference>
<dbReference type="EMBL" id="CYKH01002005">
    <property type="protein sequence ID" value="CUG92097.1"/>
    <property type="molecule type" value="Genomic_DNA"/>
</dbReference>
<proteinExistence type="predicted"/>
<keyword evidence="2" id="KW-1185">Reference proteome</keyword>
<gene>
    <name evidence="1" type="ORF">BSAL_35505c</name>
</gene>
<evidence type="ECO:0000313" key="2">
    <source>
        <dbReference type="Proteomes" id="UP000051952"/>
    </source>
</evidence>
<evidence type="ECO:0000313" key="1">
    <source>
        <dbReference type="EMBL" id="CUG92097.1"/>
    </source>
</evidence>
<accession>A0A0S4JRT6</accession>
<protein>
    <submittedName>
        <fullName evidence="1">Uncharacterized protein</fullName>
    </submittedName>
</protein>
<organism evidence="1 2">
    <name type="scientific">Bodo saltans</name>
    <name type="common">Flagellated protozoan</name>
    <dbReference type="NCBI Taxonomy" id="75058"/>
    <lineage>
        <taxon>Eukaryota</taxon>
        <taxon>Discoba</taxon>
        <taxon>Euglenozoa</taxon>
        <taxon>Kinetoplastea</taxon>
        <taxon>Metakinetoplastina</taxon>
        <taxon>Eubodonida</taxon>
        <taxon>Bodonidae</taxon>
        <taxon>Bodo</taxon>
    </lineage>
</organism>
<dbReference type="AlphaFoldDB" id="A0A0S4JRT6"/>